<feature type="compositionally biased region" description="Acidic residues" evidence="3">
    <location>
        <begin position="841"/>
        <end position="851"/>
    </location>
</feature>
<dbReference type="Gene3D" id="1.20.58.1370">
    <property type="match status" value="1"/>
</dbReference>
<name>A0AAU9K8F7_9CILI</name>
<dbReference type="GO" id="GO:0000978">
    <property type="term" value="F:RNA polymerase II cis-regulatory region sequence-specific DNA binding"/>
    <property type="evidence" value="ECO:0007669"/>
    <property type="project" value="TreeGrafter"/>
</dbReference>
<feature type="compositionally biased region" description="Basic and acidic residues" evidence="3">
    <location>
        <begin position="677"/>
        <end position="726"/>
    </location>
</feature>
<dbReference type="InterPro" id="IPR046941">
    <property type="entry name" value="KDM6_GATAL_sf"/>
</dbReference>
<dbReference type="Proteomes" id="UP001162131">
    <property type="component" value="Unassembled WGS sequence"/>
</dbReference>
<feature type="compositionally biased region" description="Basic residues" evidence="3">
    <location>
        <begin position="804"/>
        <end position="816"/>
    </location>
</feature>
<feature type="region of interest" description="Disordered" evidence="3">
    <location>
        <begin position="573"/>
        <end position="619"/>
    </location>
</feature>
<evidence type="ECO:0000256" key="2">
    <source>
        <dbReference type="ARBA" id="ARBA00023242"/>
    </source>
</evidence>
<evidence type="ECO:0000256" key="1">
    <source>
        <dbReference type="ARBA" id="ARBA00004123"/>
    </source>
</evidence>
<keyword evidence="6" id="KW-1185">Reference proteome</keyword>
<feature type="domain" description="JmjC" evidence="4">
    <location>
        <begin position="213"/>
        <end position="399"/>
    </location>
</feature>
<feature type="compositionally biased region" description="Basic residues" evidence="3">
    <location>
        <begin position="891"/>
        <end position="900"/>
    </location>
</feature>
<dbReference type="Pfam" id="PF02373">
    <property type="entry name" value="JmjC"/>
    <property type="match status" value="1"/>
</dbReference>
<feature type="compositionally biased region" description="Acidic residues" evidence="3">
    <location>
        <begin position="650"/>
        <end position="665"/>
    </location>
</feature>
<feature type="compositionally biased region" description="Basic and acidic residues" evidence="3">
    <location>
        <begin position="580"/>
        <end position="590"/>
    </location>
</feature>
<dbReference type="PROSITE" id="PS51184">
    <property type="entry name" value="JMJC"/>
    <property type="match status" value="1"/>
</dbReference>
<reference evidence="5" key="1">
    <citation type="submission" date="2021-09" db="EMBL/GenBank/DDBJ databases">
        <authorList>
            <consortium name="AG Swart"/>
            <person name="Singh M."/>
            <person name="Singh A."/>
            <person name="Seah K."/>
            <person name="Emmerich C."/>
        </authorList>
    </citation>
    <scope>NUCLEOTIDE SEQUENCE</scope>
    <source>
        <strain evidence="5">ATCC30299</strain>
    </source>
</reference>
<feature type="compositionally biased region" description="Polar residues" evidence="3">
    <location>
        <begin position="1032"/>
        <end position="1044"/>
    </location>
</feature>
<dbReference type="InterPro" id="IPR003347">
    <property type="entry name" value="JmjC_dom"/>
</dbReference>
<sequence length="1081" mass="125469">MNSDQDSSNYDQALTDANSWFELLKDLYAWLEIDPKDAVFKNAKKSKTTLYNLYKEVLEHGGWSNAIGSNSWSSIDKKLTITDSRSMYENFHLVVLEKKHNPSTRYSTGDISLLKEIIPSNLKAVPIVTPSPDGAYDWDTWLEYDLLILRNYVYDVWKIDTKLMSMRSLEEDHSDFPVDILTQGNSELDFKVKSATKETVPMIDYLKIMKQASAQKEMNNKIKFAVNVDLGSWEEEIDEMRRKLPAKILWDSKYDSLKYTRQHILGMTLPQAYLKIKGCWTGGHEENLRFCAANINHGPSDVEWWTLKTSENLKFRDCVMRDYNIDIYITETLWWPDLIYCLSKGFTVYHVVQKPGDLVLVGASAIHWVKSCDVTVNTAWNFGPKTLKNFQLAFERYDINLKINYRNLVPMHILALDLLNHEMSTLPADLVEFLYQKINEAYIEDKKSLEKLPKANISLNQVDNALCCESCYVELFWIYYRCSKCYKNRLKNRSDQECVFCKTCAYKNHKPKCKSTIEVIQKFTSDDFKRFQERVQNVLNKQEFESPLQQELLYPYDKFTMEGVYKSSFTGIETDGSSEENVKIREETKSPVKKSLKARKGKNKAMSYSTSENKSTEKEDFAFPEIKSDKAKKSKIILPPIENIMSVEENKEESENERMDIEEEDKAPAKKTNKSKQIKEEVSKKKDKSQVYKTSLQKDEKPIGKKKAKDDKSIEPKKDSISDQKKASKIGENTQKKSKSSKKSEQNLEEPEAKLPKSSSKKEKVEITQENSEETLETPKDLKARNSSEIADEDIIESKEKNSSNRRRLRTRKPPKKYNQTSLPLQAYQNLAQKSNKYNEEENEANEEEEIKEEKPEKAPAAKLKSKEKEKLKEESEEEEEESEEETLQKKPVRKFKPKGKLKEKLEERKEIATQALPKNIQKDIEKKEVEEEVKEKLPEKRQRNEEKSKIGKKEKKMKINEIIKAESNKKDHEKRNKKDNEEHPERPIEGHGHNKENTAKTEHSDKTDSAKSGLPLKKQKLEDTKEPKLNQEISQPLPITSNAMDIDQASPSQPLPKSISEIFPKIPQKFDIIPKKPKII</sequence>
<evidence type="ECO:0000313" key="6">
    <source>
        <dbReference type="Proteomes" id="UP001162131"/>
    </source>
</evidence>
<dbReference type="PANTHER" id="PTHR14017:SF1">
    <property type="entry name" value="LD02225P"/>
    <property type="match status" value="1"/>
</dbReference>
<feature type="compositionally biased region" description="Basic and acidic residues" evidence="3">
    <location>
        <begin position="901"/>
        <end position="912"/>
    </location>
</feature>
<dbReference type="PANTHER" id="PTHR14017">
    <property type="entry name" value="LYSINE-SPECIFIC DEMETHYLASE"/>
    <property type="match status" value="1"/>
</dbReference>
<dbReference type="Gene3D" id="2.10.110.20">
    <property type="match status" value="1"/>
</dbReference>
<gene>
    <name evidence="5" type="ORF">BSTOLATCC_MIC59738</name>
</gene>
<accession>A0AAU9K8F7</accession>
<comment type="caution">
    <text evidence="5">The sequence shown here is derived from an EMBL/GenBank/DDBJ whole genome shotgun (WGS) entry which is preliminary data.</text>
</comment>
<dbReference type="SMART" id="SM00558">
    <property type="entry name" value="JmjC"/>
    <property type="match status" value="1"/>
</dbReference>
<evidence type="ECO:0000313" key="5">
    <source>
        <dbReference type="EMBL" id="CAG9333929.1"/>
    </source>
</evidence>
<feature type="compositionally biased region" description="Basic and acidic residues" evidence="3">
    <location>
        <begin position="921"/>
        <end position="1010"/>
    </location>
</feature>
<feature type="compositionally biased region" description="Basic and acidic residues" evidence="3">
    <location>
        <begin position="1020"/>
        <end position="1030"/>
    </location>
</feature>
<feature type="compositionally biased region" description="Basic and acidic residues" evidence="3">
    <location>
        <begin position="777"/>
        <end position="786"/>
    </location>
</feature>
<protein>
    <recommendedName>
        <fullName evidence="4">JmjC domain-containing protein</fullName>
    </recommendedName>
</protein>
<dbReference type="GO" id="GO:0010468">
    <property type="term" value="P:regulation of gene expression"/>
    <property type="evidence" value="ECO:0007669"/>
    <property type="project" value="TreeGrafter"/>
</dbReference>
<dbReference type="SUPFAM" id="SSF51197">
    <property type="entry name" value="Clavaminate synthase-like"/>
    <property type="match status" value="1"/>
</dbReference>
<dbReference type="GO" id="GO:0031490">
    <property type="term" value="F:chromatin DNA binding"/>
    <property type="evidence" value="ECO:0007669"/>
    <property type="project" value="TreeGrafter"/>
</dbReference>
<feature type="compositionally biased region" description="Basic and acidic residues" evidence="3">
    <location>
        <begin position="742"/>
        <end position="767"/>
    </location>
</feature>
<dbReference type="EMBL" id="CAJZBQ010000057">
    <property type="protein sequence ID" value="CAG9333929.1"/>
    <property type="molecule type" value="Genomic_DNA"/>
</dbReference>
<evidence type="ECO:0000259" key="4">
    <source>
        <dbReference type="PROSITE" id="PS51184"/>
    </source>
</evidence>
<feature type="compositionally biased region" description="Polar residues" evidence="3">
    <location>
        <begin position="818"/>
        <end position="833"/>
    </location>
</feature>
<comment type="subcellular location">
    <subcellularLocation>
        <location evidence="1">Nucleus</location>
    </subcellularLocation>
</comment>
<feature type="compositionally biased region" description="Acidic residues" evidence="3">
    <location>
        <begin position="875"/>
        <end position="886"/>
    </location>
</feature>
<dbReference type="Gene3D" id="2.60.120.650">
    <property type="entry name" value="Cupin"/>
    <property type="match status" value="1"/>
</dbReference>
<dbReference type="AlphaFoldDB" id="A0AAU9K8F7"/>
<proteinExistence type="predicted"/>
<dbReference type="GO" id="GO:0005634">
    <property type="term" value="C:nucleus"/>
    <property type="evidence" value="ECO:0007669"/>
    <property type="project" value="UniProtKB-SubCell"/>
</dbReference>
<dbReference type="InterPro" id="IPR051630">
    <property type="entry name" value="Corepressor-Demethylase"/>
</dbReference>
<feature type="compositionally biased region" description="Basic and acidic residues" evidence="3">
    <location>
        <begin position="852"/>
        <end position="874"/>
    </location>
</feature>
<feature type="region of interest" description="Disordered" evidence="3">
    <location>
        <begin position="646"/>
        <end position="1063"/>
    </location>
</feature>
<organism evidence="5 6">
    <name type="scientific">Blepharisma stoltei</name>
    <dbReference type="NCBI Taxonomy" id="1481888"/>
    <lineage>
        <taxon>Eukaryota</taxon>
        <taxon>Sar</taxon>
        <taxon>Alveolata</taxon>
        <taxon>Ciliophora</taxon>
        <taxon>Postciliodesmatophora</taxon>
        <taxon>Heterotrichea</taxon>
        <taxon>Heterotrichida</taxon>
        <taxon>Blepharismidae</taxon>
        <taxon>Blepharisma</taxon>
    </lineage>
</organism>
<feature type="compositionally biased region" description="Basic residues" evidence="3">
    <location>
        <begin position="591"/>
        <end position="603"/>
    </location>
</feature>
<evidence type="ECO:0000256" key="3">
    <source>
        <dbReference type="SAM" id="MobiDB-lite"/>
    </source>
</evidence>
<keyword evidence="2" id="KW-0539">Nucleus</keyword>